<dbReference type="Gene3D" id="3.90.1150.10">
    <property type="entry name" value="Aspartate Aminotransferase, domain 1"/>
    <property type="match status" value="1"/>
</dbReference>
<name>A0A8I1KL87_9HYPH</name>
<organism evidence="5 6">
    <name type="scientific">Rhodomicrobium udaipurense</name>
    <dbReference type="NCBI Taxonomy" id="1202716"/>
    <lineage>
        <taxon>Bacteria</taxon>
        <taxon>Pseudomonadati</taxon>
        <taxon>Pseudomonadota</taxon>
        <taxon>Alphaproteobacteria</taxon>
        <taxon>Hyphomicrobiales</taxon>
        <taxon>Hyphomicrobiaceae</taxon>
        <taxon>Rhodomicrobium</taxon>
    </lineage>
</organism>
<keyword evidence="2" id="KW-0808">Transferase</keyword>
<dbReference type="PANTHER" id="PTHR13693">
    <property type="entry name" value="CLASS II AMINOTRANSFERASE/8-AMINO-7-OXONONANOATE SYNTHASE"/>
    <property type="match status" value="1"/>
</dbReference>
<evidence type="ECO:0000256" key="3">
    <source>
        <dbReference type="ARBA" id="ARBA00022898"/>
    </source>
</evidence>
<feature type="domain" description="Aminotransferase class I/classII large" evidence="4">
    <location>
        <begin position="28"/>
        <end position="367"/>
    </location>
</feature>
<dbReference type="InterPro" id="IPR015424">
    <property type="entry name" value="PyrdxlP-dep_Trfase"/>
</dbReference>
<comment type="caution">
    <text evidence="5">The sequence shown here is derived from an EMBL/GenBank/DDBJ whole genome shotgun (WGS) entry which is preliminary data.</text>
</comment>
<evidence type="ECO:0000256" key="2">
    <source>
        <dbReference type="ARBA" id="ARBA00022679"/>
    </source>
</evidence>
<dbReference type="Pfam" id="PF00155">
    <property type="entry name" value="Aminotran_1_2"/>
    <property type="match status" value="1"/>
</dbReference>
<dbReference type="PANTHER" id="PTHR13693:SF100">
    <property type="entry name" value="8-AMINO-7-OXONONANOATE SYNTHASE"/>
    <property type="match status" value="1"/>
</dbReference>
<dbReference type="SUPFAM" id="SSF53383">
    <property type="entry name" value="PLP-dependent transferases"/>
    <property type="match status" value="1"/>
</dbReference>
<keyword evidence="3" id="KW-0663">Pyridoxal phosphate</keyword>
<dbReference type="EMBL" id="JAEMUK010000084">
    <property type="protein sequence ID" value="MBJ7545064.1"/>
    <property type="molecule type" value="Genomic_DNA"/>
</dbReference>
<keyword evidence="6" id="KW-1185">Reference proteome</keyword>
<dbReference type="InterPro" id="IPR015421">
    <property type="entry name" value="PyrdxlP-dep_Trfase_major"/>
</dbReference>
<protein>
    <submittedName>
        <fullName evidence="5">8-amino-7-oxononanoate synthase</fullName>
    </submittedName>
</protein>
<dbReference type="InterPro" id="IPR050087">
    <property type="entry name" value="AON_synthase_class-II"/>
</dbReference>
<gene>
    <name evidence="5" type="ORF">JDN41_16035</name>
</gene>
<dbReference type="InterPro" id="IPR015422">
    <property type="entry name" value="PyrdxlP-dep_Trfase_small"/>
</dbReference>
<proteinExistence type="predicted"/>
<dbReference type="AlphaFoldDB" id="A0A8I1KL87"/>
<dbReference type="GO" id="GO:0008710">
    <property type="term" value="F:8-amino-7-oxononanoate synthase activity"/>
    <property type="evidence" value="ECO:0007669"/>
    <property type="project" value="TreeGrafter"/>
</dbReference>
<comment type="cofactor">
    <cofactor evidence="1">
        <name>pyridoxal 5'-phosphate</name>
        <dbReference type="ChEBI" id="CHEBI:597326"/>
    </cofactor>
</comment>
<dbReference type="GO" id="GO:0009102">
    <property type="term" value="P:biotin biosynthetic process"/>
    <property type="evidence" value="ECO:0007669"/>
    <property type="project" value="TreeGrafter"/>
</dbReference>
<evidence type="ECO:0000256" key="1">
    <source>
        <dbReference type="ARBA" id="ARBA00001933"/>
    </source>
</evidence>
<accession>A0A8I1KL87</accession>
<evidence type="ECO:0000313" key="6">
    <source>
        <dbReference type="Proteomes" id="UP000623250"/>
    </source>
</evidence>
<dbReference type="GO" id="GO:0030170">
    <property type="term" value="F:pyridoxal phosphate binding"/>
    <property type="evidence" value="ECO:0007669"/>
    <property type="project" value="InterPro"/>
</dbReference>
<dbReference type="Gene3D" id="3.40.640.10">
    <property type="entry name" value="Type I PLP-dependent aspartate aminotransferase-like (Major domain)"/>
    <property type="match status" value="1"/>
</dbReference>
<evidence type="ECO:0000313" key="5">
    <source>
        <dbReference type="EMBL" id="MBJ7545064.1"/>
    </source>
</evidence>
<dbReference type="InterPro" id="IPR004839">
    <property type="entry name" value="Aminotransferase_I/II_large"/>
</dbReference>
<dbReference type="Proteomes" id="UP000623250">
    <property type="component" value="Unassembled WGS sequence"/>
</dbReference>
<sequence length="377" mass="40143">MLRPYEDALARLEERGRLRQLTLPSGYDFTSNDYLGLAESHELREAVLAALERGIAIGAGGSRLLRGNYSEHESLEADAAKFFGAESALFFSNGFQANYAIFAALPKRGDLVVYDALIHASAHDGMRAGKAETVKAAHNDANAVEDRIRAWRAAGSKGRTWIAVESLYSMDGDRAPLDDLATIADRNEGVLVIDEAHATGVFGPDGAGLGAHLEGSANVVSLHTCGKALGSAGALVCLSRTLRNYLVNCSRPFIFSTAPSPLIAAAVRAALRLCKEEPERREKLASLIAFANAAIKERCGIEGSGSQIVPVVVGADTRATALAAAMRGYGYDIRAIRPPTVPEKTARLRISLTLNTSEATVSDMLDALAHELPRTGE</sequence>
<dbReference type="RefSeq" id="WP_199502542.1">
    <property type="nucleotide sequence ID" value="NZ_JAEMUK010000084.1"/>
</dbReference>
<reference evidence="5 6" key="1">
    <citation type="submission" date="2020-12" db="EMBL/GenBank/DDBJ databases">
        <title>Revised draft genomes of Rhodomicrobium vannielii ATCC 17100 and Rhodomicrobium udaipurense JA643.</title>
        <authorList>
            <person name="Conners E.M."/>
            <person name="Davenport E.J."/>
            <person name="Bose A."/>
        </authorList>
    </citation>
    <scope>NUCLEOTIDE SEQUENCE [LARGE SCALE GENOMIC DNA]</scope>
    <source>
        <strain evidence="5 6">JA643</strain>
    </source>
</reference>
<evidence type="ECO:0000259" key="4">
    <source>
        <dbReference type="Pfam" id="PF00155"/>
    </source>
</evidence>